<dbReference type="CDD" id="cd06550">
    <property type="entry name" value="TM_ABC_iron-siderophores_like"/>
    <property type="match status" value="1"/>
</dbReference>
<keyword evidence="7 8" id="KW-0472">Membrane</keyword>
<dbReference type="Proteomes" id="UP000035996">
    <property type="component" value="Unassembled WGS sequence"/>
</dbReference>
<dbReference type="RefSeq" id="WP_048311236.1">
    <property type="nucleotide sequence ID" value="NZ_CP119526.1"/>
</dbReference>
<evidence type="ECO:0000256" key="2">
    <source>
        <dbReference type="ARBA" id="ARBA00007935"/>
    </source>
</evidence>
<keyword evidence="6 8" id="KW-1133">Transmembrane helix</keyword>
<feature type="transmembrane region" description="Helical" evidence="8">
    <location>
        <begin position="122"/>
        <end position="141"/>
    </location>
</feature>
<dbReference type="OrthoDB" id="9811721at2"/>
<comment type="caution">
    <text evidence="9">The sequence shown here is derived from an EMBL/GenBank/DDBJ whole genome shotgun (WGS) entry which is preliminary data.</text>
</comment>
<evidence type="ECO:0000256" key="4">
    <source>
        <dbReference type="ARBA" id="ARBA00022475"/>
    </source>
</evidence>
<keyword evidence="5 8" id="KW-0812">Transmembrane</keyword>
<dbReference type="SUPFAM" id="SSF81345">
    <property type="entry name" value="ABC transporter involved in vitamin B12 uptake, BtuC"/>
    <property type="match status" value="1"/>
</dbReference>
<evidence type="ECO:0000256" key="6">
    <source>
        <dbReference type="ARBA" id="ARBA00022989"/>
    </source>
</evidence>
<name>A0A0J6CWT8_9BACL</name>
<feature type="transmembrane region" description="Helical" evidence="8">
    <location>
        <begin position="237"/>
        <end position="263"/>
    </location>
</feature>
<dbReference type="AlphaFoldDB" id="A0A0J6CWT8"/>
<dbReference type="InterPro" id="IPR000522">
    <property type="entry name" value="ABC_transptr_permease_BtuC"/>
</dbReference>
<dbReference type="GO" id="GO:0033214">
    <property type="term" value="P:siderophore-iron import into cell"/>
    <property type="evidence" value="ECO:0007669"/>
    <property type="project" value="TreeGrafter"/>
</dbReference>
<comment type="subcellular location">
    <subcellularLocation>
        <location evidence="1">Cell membrane</location>
        <topology evidence="1">Multi-pass membrane protein</topology>
    </subcellularLocation>
</comment>
<proteinExistence type="inferred from homology"/>
<gene>
    <name evidence="9" type="ORF">AB986_11160</name>
</gene>
<dbReference type="InterPro" id="IPR037294">
    <property type="entry name" value="ABC_BtuC-like"/>
</dbReference>
<feature type="transmembrane region" description="Helical" evidence="8">
    <location>
        <begin position="97"/>
        <end position="116"/>
    </location>
</feature>
<feature type="transmembrane region" description="Helical" evidence="8">
    <location>
        <begin position="194"/>
        <end position="216"/>
    </location>
</feature>
<feature type="transmembrane region" description="Helical" evidence="8">
    <location>
        <begin position="12"/>
        <end position="34"/>
    </location>
</feature>
<dbReference type="GO" id="GO:0005886">
    <property type="term" value="C:plasma membrane"/>
    <property type="evidence" value="ECO:0007669"/>
    <property type="project" value="UniProtKB-SubCell"/>
</dbReference>
<dbReference type="STRING" id="157733.AB986_11160"/>
<dbReference type="EMBL" id="LELK01000004">
    <property type="protein sequence ID" value="KMM36524.1"/>
    <property type="molecule type" value="Genomic_DNA"/>
</dbReference>
<evidence type="ECO:0000256" key="1">
    <source>
        <dbReference type="ARBA" id="ARBA00004651"/>
    </source>
</evidence>
<dbReference type="PATRIC" id="fig|157733.3.peg.246"/>
<dbReference type="FunFam" id="1.10.3470.10:FF:000001">
    <property type="entry name" value="Vitamin B12 ABC transporter permease BtuC"/>
    <property type="match status" value="1"/>
</dbReference>
<comment type="similarity">
    <text evidence="2">Belongs to the binding-protein-dependent transport system permease family. FecCD subfamily.</text>
</comment>
<reference evidence="9" key="1">
    <citation type="submission" date="2015-06" db="EMBL/GenBank/DDBJ databases">
        <authorList>
            <person name="Liu B."/>
            <person name="Wang J."/>
            <person name="Zhu Y."/>
            <person name="Liu G."/>
            <person name="Chen Q."/>
            <person name="Zheng C."/>
            <person name="Che J."/>
            <person name="Ge C."/>
            <person name="Shi H."/>
            <person name="Pan Z."/>
            <person name="Liu X."/>
        </authorList>
    </citation>
    <scope>NUCLEOTIDE SEQUENCE [LARGE SCALE GENOMIC DNA]</scope>
    <source>
        <strain evidence="9">DSM 16346</strain>
    </source>
</reference>
<protein>
    <submittedName>
        <fullName evidence="9">Iron ABC transporter</fullName>
    </submittedName>
</protein>
<keyword evidence="4" id="KW-1003">Cell membrane</keyword>
<dbReference type="GO" id="GO:0022857">
    <property type="term" value="F:transmembrane transporter activity"/>
    <property type="evidence" value="ECO:0007669"/>
    <property type="project" value="InterPro"/>
</dbReference>
<dbReference type="PANTHER" id="PTHR30472">
    <property type="entry name" value="FERRIC ENTEROBACTIN TRANSPORT SYSTEM PERMEASE PROTEIN"/>
    <property type="match status" value="1"/>
</dbReference>
<keyword evidence="3" id="KW-0813">Transport</keyword>
<dbReference type="Pfam" id="PF01032">
    <property type="entry name" value="FecCD"/>
    <property type="match status" value="1"/>
</dbReference>
<feature type="transmembrane region" description="Helical" evidence="8">
    <location>
        <begin position="66"/>
        <end position="85"/>
    </location>
</feature>
<feature type="transmembrane region" description="Helical" evidence="8">
    <location>
        <begin position="309"/>
        <end position="329"/>
    </location>
</feature>
<evidence type="ECO:0000256" key="8">
    <source>
        <dbReference type="SAM" id="Phobius"/>
    </source>
</evidence>
<feature type="transmembrane region" description="Helical" evidence="8">
    <location>
        <begin position="283"/>
        <end position="302"/>
    </location>
</feature>
<sequence length="336" mass="34938">MAHKLKTVRNKWLGLAIGALIVVALMASSVVYGLTSITWSTALNAFTQFDGSNEHIIIIDNRVPRALIGAAVGASLAVAGALMQAITRNPLASPSILGVNAGASFAIVVAVTFFSVTSLAAFSWLAFLGAAVASLIVYVLGTLGREGLTPMKLTLAGAAIAAMFSSLTQGMLVLNEKALEDVLFWLAGSIEGRSLDMLGAVIPYIAIGLVGAVFISKKINTLVMGEDVAKGLGQRTLFVKAGAALLIVLLAGGSVAVAGPIALVGIVVPHLARFFTGSDYRWIIPYSAILGAILLLSADIAARYVIMPLEAPVGVLTAVIGTPFFVYIARREFNQL</sequence>
<evidence type="ECO:0000313" key="10">
    <source>
        <dbReference type="Proteomes" id="UP000035996"/>
    </source>
</evidence>
<feature type="transmembrane region" description="Helical" evidence="8">
    <location>
        <begin position="153"/>
        <end position="174"/>
    </location>
</feature>
<keyword evidence="10" id="KW-1185">Reference proteome</keyword>
<organism evidence="9 10">
    <name type="scientific">Guptibacillus hwajinpoensis</name>
    <dbReference type="NCBI Taxonomy" id="208199"/>
    <lineage>
        <taxon>Bacteria</taxon>
        <taxon>Bacillati</taxon>
        <taxon>Bacillota</taxon>
        <taxon>Bacilli</taxon>
        <taxon>Bacillales</taxon>
        <taxon>Guptibacillaceae</taxon>
        <taxon>Guptibacillus</taxon>
    </lineage>
</organism>
<dbReference type="PANTHER" id="PTHR30472:SF65">
    <property type="entry name" value="SIDEROPHORE TRANSPORT SYSTEM PERMEASE PROTEIN YFIZ-RELATED"/>
    <property type="match status" value="1"/>
</dbReference>
<evidence type="ECO:0000256" key="3">
    <source>
        <dbReference type="ARBA" id="ARBA00022448"/>
    </source>
</evidence>
<accession>A0A0J6CWT8</accession>
<evidence type="ECO:0000256" key="7">
    <source>
        <dbReference type="ARBA" id="ARBA00023136"/>
    </source>
</evidence>
<evidence type="ECO:0000256" key="5">
    <source>
        <dbReference type="ARBA" id="ARBA00022692"/>
    </source>
</evidence>
<dbReference type="Gene3D" id="1.10.3470.10">
    <property type="entry name" value="ABC transporter involved in vitamin B12 uptake, BtuC"/>
    <property type="match status" value="1"/>
</dbReference>
<evidence type="ECO:0000313" key="9">
    <source>
        <dbReference type="EMBL" id="KMM36524.1"/>
    </source>
</evidence>